<dbReference type="RefSeq" id="WP_014436583.1">
    <property type="nucleotide sequence ID" value="NC_017080.1"/>
</dbReference>
<gene>
    <name evidence="2" type="ordered locus">PSMK_12050</name>
</gene>
<dbReference type="Pfam" id="PF13709">
    <property type="entry name" value="DUF4159"/>
    <property type="match status" value="1"/>
</dbReference>
<evidence type="ECO:0000313" key="2">
    <source>
        <dbReference type="EMBL" id="BAM03364.1"/>
    </source>
</evidence>
<dbReference type="InterPro" id="IPR025297">
    <property type="entry name" value="DUF4159"/>
</dbReference>
<sequence>MKHPAPRRRGPSHAWPLCAHGPRILALLLAAVLFVPAGAQQEPAGPGVVTCGNLIYGGGKTSTCFADHFLRQISADSEVATTGGFEAVQAGSPDLFNHPFSVMSGDGRFRLSDDEVENLRLYLTSGGFLVGSASCSSTAWNASFGEAVRQIFPDAELEVLEADHPAFHTVYDVHLSKYKKGRDRLPELRTISLDGRVVLLWSPDGLNDTEFADDDCCCCGGNEIKSARKLNVNILAYALTH</sequence>
<protein>
    <recommendedName>
        <fullName evidence="1">DUF4159 domain-containing protein</fullName>
    </recommendedName>
</protein>
<dbReference type="EMBL" id="AP012338">
    <property type="protein sequence ID" value="BAM03364.1"/>
    <property type="molecule type" value="Genomic_DNA"/>
</dbReference>
<organism evidence="2 3">
    <name type="scientific">Phycisphaera mikurensis (strain NBRC 102666 / KCTC 22515 / FYK2301M01)</name>
    <dbReference type="NCBI Taxonomy" id="1142394"/>
    <lineage>
        <taxon>Bacteria</taxon>
        <taxon>Pseudomonadati</taxon>
        <taxon>Planctomycetota</taxon>
        <taxon>Phycisphaerae</taxon>
        <taxon>Phycisphaerales</taxon>
        <taxon>Phycisphaeraceae</taxon>
        <taxon>Phycisphaera</taxon>
    </lineage>
</organism>
<dbReference type="OrthoDB" id="9773014at2"/>
<dbReference type="PATRIC" id="fig|1142394.8.peg.1243"/>
<keyword evidence="3" id="KW-1185">Reference proteome</keyword>
<evidence type="ECO:0000313" key="3">
    <source>
        <dbReference type="Proteomes" id="UP000007881"/>
    </source>
</evidence>
<dbReference type="HOGENOM" id="CLU_1150999_0_0_0"/>
<dbReference type="KEGG" id="phm:PSMK_12050"/>
<dbReference type="STRING" id="1142394.PSMK_12050"/>
<accession>I0IDM6</accession>
<reference evidence="2 3" key="1">
    <citation type="submission" date="2012-02" db="EMBL/GenBank/DDBJ databases">
        <title>Complete genome sequence of Phycisphaera mikurensis NBRC 102666.</title>
        <authorList>
            <person name="Ankai A."/>
            <person name="Hosoyama A."/>
            <person name="Terui Y."/>
            <person name="Sekine M."/>
            <person name="Fukai R."/>
            <person name="Kato Y."/>
            <person name="Nakamura S."/>
            <person name="Yamada-Narita S."/>
            <person name="Kawakoshi A."/>
            <person name="Fukunaga Y."/>
            <person name="Yamazaki S."/>
            <person name="Fujita N."/>
        </authorList>
    </citation>
    <scope>NUCLEOTIDE SEQUENCE [LARGE SCALE GENOMIC DNA]</scope>
    <source>
        <strain evidence="3">NBRC 102666 / KCTC 22515 / FYK2301M01</strain>
    </source>
</reference>
<name>I0IDM6_PHYMF</name>
<dbReference type="Gene3D" id="3.40.50.12140">
    <property type="entry name" value="Domain of unknown function DUF4159"/>
    <property type="match status" value="1"/>
</dbReference>
<dbReference type="eggNOG" id="COG1657">
    <property type="taxonomic scope" value="Bacteria"/>
</dbReference>
<dbReference type="Proteomes" id="UP000007881">
    <property type="component" value="Chromosome"/>
</dbReference>
<proteinExistence type="predicted"/>
<dbReference type="AlphaFoldDB" id="I0IDM6"/>
<evidence type="ECO:0000259" key="1">
    <source>
        <dbReference type="Pfam" id="PF13709"/>
    </source>
</evidence>
<feature type="domain" description="DUF4159" evidence="1">
    <location>
        <begin position="67"/>
        <end position="239"/>
    </location>
</feature>